<dbReference type="EMBL" id="CP018889">
    <property type="protein sequence ID" value="AUI69785.1"/>
    <property type="molecule type" value="Genomic_DNA"/>
</dbReference>
<dbReference type="InterPro" id="IPR005532">
    <property type="entry name" value="SUMF_dom"/>
</dbReference>
<dbReference type="Proteomes" id="UP000234271">
    <property type="component" value="Chromosome"/>
</dbReference>
<dbReference type="PANTHER" id="PTHR23150">
    <property type="entry name" value="SULFATASE MODIFYING FACTOR 1, 2"/>
    <property type="match status" value="1"/>
</dbReference>
<keyword evidence="2" id="KW-0732">Signal</keyword>
<gene>
    <name evidence="4" type="ORF">BLE401_14520</name>
</gene>
<dbReference type="PANTHER" id="PTHR23150:SF19">
    <property type="entry name" value="FORMYLGLYCINE-GENERATING ENZYME"/>
    <property type="match status" value="1"/>
</dbReference>
<dbReference type="OrthoDB" id="9768004at2"/>
<evidence type="ECO:0000256" key="2">
    <source>
        <dbReference type="SAM" id="SignalP"/>
    </source>
</evidence>
<keyword evidence="5" id="KW-1185">Reference proteome</keyword>
<feature type="domain" description="Sulfatase-modifying factor enzyme-like" evidence="3">
    <location>
        <begin position="239"/>
        <end position="477"/>
    </location>
</feature>
<dbReference type="RefSeq" id="WP_062152338.1">
    <property type="nucleotide sequence ID" value="NZ_CP012373.2"/>
</dbReference>
<name>A0A2N9YHC3_9GAMM</name>
<accession>A0A2N9YHC3</accession>
<dbReference type="GO" id="GO:0120147">
    <property type="term" value="F:formylglycine-generating oxidase activity"/>
    <property type="evidence" value="ECO:0007669"/>
    <property type="project" value="TreeGrafter"/>
</dbReference>
<dbReference type="InterPro" id="IPR042095">
    <property type="entry name" value="SUMF_sf"/>
</dbReference>
<dbReference type="AlphaFoldDB" id="A0A2N9YHC3"/>
<feature type="chain" id="PRO_5014686469" evidence="2">
    <location>
        <begin position="24"/>
        <end position="479"/>
    </location>
</feature>
<evidence type="ECO:0000313" key="4">
    <source>
        <dbReference type="EMBL" id="AUI69785.1"/>
    </source>
</evidence>
<feature type="signal peptide" evidence="2">
    <location>
        <begin position="1"/>
        <end position="23"/>
    </location>
</feature>
<protein>
    <submittedName>
        <fullName evidence="4">SUMF1/EgtB/PvdO family nonheme iron enzyme</fullName>
    </submittedName>
</protein>
<reference evidence="5" key="1">
    <citation type="submission" date="2016-12" db="EMBL/GenBank/DDBJ databases">
        <title>Complete Genome Sequence of Beggiatoa leptomitiformis D-401.</title>
        <authorList>
            <person name="Fomenkov A."/>
            <person name="Vincze T."/>
            <person name="Grabovich M."/>
            <person name="Anton B.P."/>
            <person name="Dubinina G."/>
            <person name="Orlova M."/>
            <person name="Belousova E."/>
            <person name="Roberts R.J."/>
        </authorList>
    </citation>
    <scope>NUCLEOTIDE SEQUENCE [LARGE SCALE GENOMIC DNA]</scope>
    <source>
        <strain evidence="5">D-401</strain>
    </source>
</reference>
<dbReference type="Pfam" id="PF03781">
    <property type="entry name" value="FGE-sulfatase"/>
    <property type="match status" value="1"/>
</dbReference>
<evidence type="ECO:0000259" key="3">
    <source>
        <dbReference type="Pfam" id="PF03781"/>
    </source>
</evidence>
<evidence type="ECO:0000256" key="1">
    <source>
        <dbReference type="SAM" id="MobiDB-lite"/>
    </source>
</evidence>
<evidence type="ECO:0000313" key="5">
    <source>
        <dbReference type="Proteomes" id="UP000234271"/>
    </source>
</evidence>
<dbReference type="KEGG" id="blep:AL038_09750"/>
<dbReference type="InterPro" id="IPR051043">
    <property type="entry name" value="Sulfatase_Mod_Factor_Kinase"/>
</dbReference>
<dbReference type="STRING" id="288004.AL038_09750"/>
<feature type="region of interest" description="Disordered" evidence="1">
    <location>
        <begin position="173"/>
        <end position="193"/>
    </location>
</feature>
<organism evidence="4 5">
    <name type="scientific">Beggiatoa leptomitoformis</name>
    <dbReference type="NCBI Taxonomy" id="288004"/>
    <lineage>
        <taxon>Bacteria</taxon>
        <taxon>Pseudomonadati</taxon>
        <taxon>Pseudomonadota</taxon>
        <taxon>Gammaproteobacteria</taxon>
        <taxon>Thiotrichales</taxon>
        <taxon>Thiotrichaceae</taxon>
        <taxon>Beggiatoa</taxon>
    </lineage>
</organism>
<feature type="compositionally biased region" description="Polar residues" evidence="1">
    <location>
        <begin position="173"/>
        <end position="190"/>
    </location>
</feature>
<dbReference type="InterPro" id="IPR016187">
    <property type="entry name" value="CTDL_fold"/>
</dbReference>
<sequence>MRYYSIILTVTFPLFLGTLPTQAVENNVINSPSSPVVTQSVVIPTPDEPTTVSVPVLLNTCQTHLDAKRLLTGKSGTAFDCYKQVLKIEPRNKTALDGLESIAREYETLTKQAIEKETVEKARVFLSRLKKVNPKHKAIAELTKEIDVLQQKITTTTEPQAPIVPPVEKPVPTLTNTHPHNGKPTISNPVNPIDKVEQNQAPVQIRPAPDNKPEIKPDNKIEAKKNLKTWQEPNTKMVFVWIPDGCFNMGSPDTEGGRYVDESPTHKACVQGFWMGQTEVTNAQYRLFKPSHDSGTYSEQSLNENEQPVIKVTWQDAQDYAQWLSKIAGYTLQLPTETQWEYAGRGGTQTPYFWGADAKQACQYANVHDAHSLKYNPFSWSGYECDDGFTVTAPVGHFQANPFGLYDIVGNVWEWTCTSYHATYSPPEKECSVTQLSEQVVVRGGAWNYRPTFSRMAARFKMLKTDYSHSGGFRLVRLK</sequence>
<dbReference type="SUPFAM" id="SSF56436">
    <property type="entry name" value="C-type lectin-like"/>
    <property type="match status" value="1"/>
</dbReference>
<proteinExistence type="predicted"/>
<dbReference type="Gene3D" id="3.90.1580.10">
    <property type="entry name" value="paralog of FGE (formylglycine-generating enzyme)"/>
    <property type="match status" value="1"/>
</dbReference>